<evidence type="ECO:0000259" key="3">
    <source>
        <dbReference type="Pfam" id="PF11350"/>
    </source>
</evidence>
<evidence type="ECO:0000313" key="5">
    <source>
        <dbReference type="Proteomes" id="UP000321049"/>
    </source>
</evidence>
<sequence length="312" mass="32064">MTTPEPLRTDQGPTRASLRPSVPRRRRRTAHGRSAGRVLPTVAAVVGLTLGAASALWAAGAPQTAALVDAALGTASPAAADAVERAGSQSRASAGRELRVLEPVEVPPGMLPTEPAPGIVALPPGLTAPDVAAGLLSADVVEAAAGTFSVVPGVDPGPGTGAVRTVRVEVEDGLLVDGPAFAATVMATLNDPRGWGADGSLSFARTDGDAEMRVILASPATVDDLCAPLDTGGEVSCGTNGRAVLNLRRWVLATQEYAADKAAYRQYLVNHEVGHLLGHRHERCPGAGQRAPLMQQQSYKAAPCTPNPWPFP</sequence>
<keyword evidence="2" id="KW-0472">Membrane</keyword>
<dbReference type="SUPFAM" id="SSF55486">
    <property type="entry name" value="Metalloproteases ('zincins'), catalytic domain"/>
    <property type="match status" value="1"/>
</dbReference>
<feature type="compositionally biased region" description="Basic residues" evidence="1">
    <location>
        <begin position="22"/>
        <end position="31"/>
    </location>
</feature>
<keyword evidence="2" id="KW-0812">Transmembrane</keyword>
<evidence type="ECO:0000313" key="4">
    <source>
        <dbReference type="EMBL" id="GEL96491.1"/>
    </source>
</evidence>
<evidence type="ECO:0000256" key="1">
    <source>
        <dbReference type="SAM" id="MobiDB-lite"/>
    </source>
</evidence>
<gene>
    <name evidence="4" type="ORF">CTE05_00380</name>
</gene>
<comment type="caution">
    <text evidence="4">The sequence shown here is derived from an EMBL/GenBank/DDBJ whole genome shotgun (WGS) entry which is preliminary data.</text>
</comment>
<dbReference type="EMBL" id="BJWH01000001">
    <property type="protein sequence ID" value="GEL96491.1"/>
    <property type="molecule type" value="Genomic_DNA"/>
</dbReference>
<feature type="transmembrane region" description="Helical" evidence="2">
    <location>
        <begin position="34"/>
        <end position="59"/>
    </location>
</feature>
<protein>
    <recommendedName>
        <fullName evidence="3">DUF3152 domain-containing protein</fullName>
    </recommendedName>
</protein>
<dbReference type="RefSeq" id="WP_246123165.1">
    <property type="nucleotide sequence ID" value="NZ_BJWH01000001.1"/>
</dbReference>
<dbReference type="InterPro" id="IPR022603">
    <property type="entry name" value="DUF3152"/>
</dbReference>
<dbReference type="Proteomes" id="UP000321049">
    <property type="component" value="Unassembled WGS sequence"/>
</dbReference>
<dbReference type="Pfam" id="PF11350">
    <property type="entry name" value="DUF3152"/>
    <property type="match status" value="1"/>
</dbReference>
<organism evidence="4 5">
    <name type="scientific">Cellulomonas terrae</name>
    <dbReference type="NCBI Taxonomy" id="311234"/>
    <lineage>
        <taxon>Bacteria</taxon>
        <taxon>Bacillati</taxon>
        <taxon>Actinomycetota</taxon>
        <taxon>Actinomycetes</taxon>
        <taxon>Micrococcales</taxon>
        <taxon>Cellulomonadaceae</taxon>
        <taxon>Cellulomonas</taxon>
    </lineage>
</organism>
<dbReference type="AlphaFoldDB" id="A0A511JER8"/>
<keyword evidence="2" id="KW-1133">Transmembrane helix</keyword>
<keyword evidence="5" id="KW-1185">Reference proteome</keyword>
<accession>A0A511JER8</accession>
<feature type="region of interest" description="Disordered" evidence="1">
    <location>
        <begin position="1"/>
        <end position="35"/>
    </location>
</feature>
<name>A0A511JER8_9CELL</name>
<evidence type="ECO:0000256" key="2">
    <source>
        <dbReference type="SAM" id="Phobius"/>
    </source>
</evidence>
<proteinExistence type="predicted"/>
<feature type="domain" description="DUF3152" evidence="3">
    <location>
        <begin position="139"/>
        <end position="299"/>
    </location>
</feature>
<reference evidence="4 5" key="1">
    <citation type="submission" date="2019-07" db="EMBL/GenBank/DDBJ databases">
        <title>Whole genome shotgun sequence of Cellulomonas terrae NBRC 100819.</title>
        <authorList>
            <person name="Hosoyama A."/>
            <person name="Uohara A."/>
            <person name="Ohji S."/>
            <person name="Ichikawa N."/>
        </authorList>
    </citation>
    <scope>NUCLEOTIDE SEQUENCE [LARGE SCALE GENOMIC DNA]</scope>
    <source>
        <strain evidence="4 5">NBRC 100819</strain>
    </source>
</reference>